<evidence type="ECO:0000313" key="5">
    <source>
        <dbReference type="EMBL" id="CAF4246826.1"/>
    </source>
</evidence>
<dbReference type="PANTHER" id="PTHR30612">
    <property type="entry name" value="SECA INNER MEMBRANE COMPONENT OF SEC PROTEIN SECRETION SYSTEM"/>
    <property type="match status" value="1"/>
</dbReference>
<proteinExistence type="predicted"/>
<feature type="non-terminal residue" evidence="5">
    <location>
        <position position="1"/>
    </location>
</feature>
<name>A0A820EIJ3_9BILA</name>
<dbReference type="AlphaFoldDB" id="A0A820EIJ3"/>
<dbReference type="SUPFAM" id="SSF52540">
    <property type="entry name" value="P-loop containing nucleoside triphosphate hydrolases"/>
    <property type="match status" value="1"/>
</dbReference>
<dbReference type="GO" id="GO:0006886">
    <property type="term" value="P:intracellular protein transport"/>
    <property type="evidence" value="ECO:0007669"/>
    <property type="project" value="InterPro"/>
</dbReference>
<evidence type="ECO:0000256" key="2">
    <source>
        <dbReference type="ARBA" id="ARBA00023010"/>
    </source>
</evidence>
<gene>
    <name evidence="5" type="ORF">JBS370_LOCUS38549</name>
    <name evidence="4" type="ORF">ZHD862_LOCUS38616</name>
</gene>
<dbReference type="EMBL" id="CAJNOT010009855">
    <property type="protein sequence ID" value="CAF1527500.1"/>
    <property type="molecule type" value="Genomic_DNA"/>
</dbReference>
<evidence type="ECO:0000313" key="4">
    <source>
        <dbReference type="EMBL" id="CAF1527500.1"/>
    </source>
</evidence>
<dbReference type="Proteomes" id="UP000663864">
    <property type="component" value="Unassembled WGS sequence"/>
</dbReference>
<dbReference type="InterPro" id="IPR027417">
    <property type="entry name" value="P-loop_NTPase"/>
</dbReference>
<protein>
    <recommendedName>
        <fullName evidence="3">SecA family profile domain-containing protein</fullName>
    </recommendedName>
</protein>
<organism evidence="5 6">
    <name type="scientific">Rotaria sordida</name>
    <dbReference type="NCBI Taxonomy" id="392033"/>
    <lineage>
        <taxon>Eukaryota</taxon>
        <taxon>Metazoa</taxon>
        <taxon>Spiralia</taxon>
        <taxon>Gnathifera</taxon>
        <taxon>Rotifera</taxon>
        <taxon>Eurotatoria</taxon>
        <taxon>Bdelloidea</taxon>
        <taxon>Philodinida</taxon>
        <taxon>Philodinidae</taxon>
        <taxon>Rotaria</taxon>
    </lineage>
</organism>
<sequence length="146" mass="16918">DINKNIHKIGKLGSITLATRIIGRGADIKVDKNIEKGLHLILTYYPKRENIYIQMLGRTARQDEKGSYSEIFQNKESFTELHEITVNSSKKKIHDITEDFYKNFQPSSSNTDVALKWALFSELMQTLDNKEVEKYDLASFVEKEFL</sequence>
<evidence type="ECO:0000256" key="1">
    <source>
        <dbReference type="ARBA" id="ARBA00022927"/>
    </source>
</evidence>
<keyword evidence="2" id="KW-0811">Translocation</keyword>
<dbReference type="Gene3D" id="3.40.50.300">
    <property type="entry name" value="P-loop containing nucleotide triphosphate hydrolases"/>
    <property type="match status" value="1"/>
</dbReference>
<dbReference type="InterPro" id="IPR000185">
    <property type="entry name" value="SecA"/>
</dbReference>
<evidence type="ECO:0000259" key="3">
    <source>
        <dbReference type="PROSITE" id="PS51196"/>
    </source>
</evidence>
<accession>A0A820EIJ3</accession>
<comment type="caution">
    <text evidence="5">The sequence shown here is derived from an EMBL/GenBank/DDBJ whole genome shotgun (WGS) entry which is preliminary data.</text>
</comment>
<dbReference type="EMBL" id="CAJOBD010021566">
    <property type="protein sequence ID" value="CAF4246826.1"/>
    <property type="molecule type" value="Genomic_DNA"/>
</dbReference>
<dbReference type="GO" id="GO:0006605">
    <property type="term" value="P:protein targeting"/>
    <property type="evidence" value="ECO:0007669"/>
    <property type="project" value="InterPro"/>
</dbReference>
<dbReference type="PROSITE" id="PS51196">
    <property type="entry name" value="SECA_MOTOR_DEAD"/>
    <property type="match status" value="1"/>
</dbReference>
<dbReference type="InterPro" id="IPR014018">
    <property type="entry name" value="SecA_motor_DEAD"/>
</dbReference>
<feature type="domain" description="SecA family profile" evidence="3">
    <location>
        <begin position="1"/>
        <end position="108"/>
    </location>
</feature>
<dbReference type="Proteomes" id="UP000663836">
    <property type="component" value="Unassembled WGS sequence"/>
</dbReference>
<reference evidence="5" key="1">
    <citation type="submission" date="2021-02" db="EMBL/GenBank/DDBJ databases">
        <authorList>
            <person name="Nowell W R."/>
        </authorList>
    </citation>
    <scope>NUCLEOTIDE SEQUENCE</scope>
</reference>
<keyword evidence="1" id="KW-0653">Protein transport</keyword>
<keyword evidence="1" id="KW-0813">Transport</keyword>
<evidence type="ECO:0000313" key="6">
    <source>
        <dbReference type="Proteomes" id="UP000663836"/>
    </source>
</evidence>
<dbReference type="PANTHER" id="PTHR30612:SF0">
    <property type="entry name" value="CHLOROPLAST PROTEIN-TRANSPORTING ATPASE"/>
    <property type="match status" value="1"/>
</dbReference>
<dbReference type="GO" id="GO:0005524">
    <property type="term" value="F:ATP binding"/>
    <property type="evidence" value="ECO:0007669"/>
    <property type="project" value="InterPro"/>
</dbReference>